<protein>
    <submittedName>
        <fullName evidence="9">Sapep family Mn(2+)-dependent dipeptidase</fullName>
        <ecNumber evidence="9">3.4.13.-</ecNumber>
    </submittedName>
</protein>
<proteinExistence type="inferred from homology"/>
<keyword evidence="8" id="KW-0482">Metalloprotease</keyword>
<evidence type="ECO:0000256" key="7">
    <source>
        <dbReference type="ARBA" id="ARBA00022997"/>
    </source>
</evidence>
<comment type="similarity">
    <text evidence="2">Belongs to the peptidase M20A family.</text>
</comment>
<dbReference type="AlphaFoldDB" id="A0AAW9WIG6"/>
<keyword evidence="6" id="KW-0862">Zinc</keyword>
<reference evidence="9 10" key="1">
    <citation type="submission" date="2019-09" db="EMBL/GenBank/DDBJ databases">
        <title>Draft genome sequencing of Hungatella hathewayi 123Y-2.</title>
        <authorList>
            <person name="Lv Q."/>
            <person name="Li S."/>
        </authorList>
    </citation>
    <scope>NUCLEOTIDE SEQUENCE [LARGE SCALE GENOMIC DNA]</scope>
    <source>
        <strain evidence="9 10">123Y-2</strain>
    </source>
</reference>
<dbReference type="SUPFAM" id="SSF53187">
    <property type="entry name" value="Zn-dependent exopeptidases"/>
    <property type="match status" value="1"/>
</dbReference>
<dbReference type="EMBL" id="WNME01000011">
    <property type="protein sequence ID" value="MUB64814.1"/>
    <property type="molecule type" value="Genomic_DNA"/>
</dbReference>
<evidence type="ECO:0000256" key="8">
    <source>
        <dbReference type="ARBA" id="ARBA00023049"/>
    </source>
</evidence>
<evidence type="ECO:0000313" key="10">
    <source>
        <dbReference type="Proteomes" id="UP000434223"/>
    </source>
</evidence>
<evidence type="ECO:0000256" key="1">
    <source>
        <dbReference type="ARBA" id="ARBA00001947"/>
    </source>
</evidence>
<name>A0AAW9WIG6_9FIRM</name>
<keyword evidence="7 9" id="KW-0224">Dipeptidase</keyword>
<dbReference type="Gene3D" id="3.40.630.10">
    <property type="entry name" value="Zn peptidases"/>
    <property type="match status" value="1"/>
</dbReference>
<accession>A0AAW9WIG6</accession>
<dbReference type="EC" id="3.4.13.-" evidence="9"/>
<evidence type="ECO:0000256" key="6">
    <source>
        <dbReference type="ARBA" id="ARBA00022833"/>
    </source>
</evidence>
<evidence type="ECO:0000256" key="5">
    <source>
        <dbReference type="ARBA" id="ARBA00022801"/>
    </source>
</evidence>
<dbReference type="InterPro" id="IPR002933">
    <property type="entry name" value="Peptidase_M20"/>
</dbReference>
<dbReference type="Proteomes" id="UP000434223">
    <property type="component" value="Unassembled WGS sequence"/>
</dbReference>
<dbReference type="PANTHER" id="PTHR43808:SF31">
    <property type="entry name" value="N-ACETYL-L-CITRULLINE DEACETYLASE"/>
    <property type="match status" value="1"/>
</dbReference>
<dbReference type="InterPro" id="IPR036264">
    <property type="entry name" value="Bact_exopeptidase_dim_dom"/>
</dbReference>
<sequence length="481" mass="53073">MKCMNREREAELRQWIDAHEEELVRDIRKLVRIPSVSRPEQERSDDTVKAAHCMMEIAAQYGLHAENCEDCCVKILYGAGENEVQVWGHLDVVPAGEGWIYPPWECTRKGDFLIGRGVSDNKGAVIAVLYCLRYLKEHSIKPCFRISQICGLSEETGMADAAWYLTKWPAPDFAFVSDCRFPLCYGEKGRCVLTLKRDSVPDVILDMSAGEASNSVPAEAVICIDCSAHMGDRKAEALQLGMDMREELSGNTVRYTVKGIPGHAAAPDRCVNPIGLAGMLLKDGSGLKPEEKHFLEFFQTACLDGYGKGLGIASSDPVFEKLTCAGTVLEMKNRTVTLTMDIRYQPSVNAADIVKQVQKTAGLYGFVLSAEEHRDGYCGSIDSEEVKALLSAYDHVVKDGKKPYVMGGNTYAGMIPNAVCFGPGIPKDYSELELPAGHGGGHGCDEIQSISSLKKAMEVYVHAFMNLNDLYEKRSRKEERD</sequence>
<dbReference type="Gene3D" id="3.30.70.360">
    <property type="match status" value="2"/>
</dbReference>
<dbReference type="GO" id="GO:0008270">
    <property type="term" value="F:zinc ion binding"/>
    <property type="evidence" value="ECO:0007669"/>
    <property type="project" value="InterPro"/>
</dbReference>
<dbReference type="InterPro" id="IPR010964">
    <property type="entry name" value="M20A_pepV-rel"/>
</dbReference>
<evidence type="ECO:0000256" key="4">
    <source>
        <dbReference type="ARBA" id="ARBA00022723"/>
    </source>
</evidence>
<dbReference type="NCBIfam" id="TIGR01887">
    <property type="entry name" value="dipeptidaselike"/>
    <property type="match status" value="1"/>
</dbReference>
<evidence type="ECO:0000256" key="2">
    <source>
        <dbReference type="ARBA" id="ARBA00006247"/>
    </source>
</evidence>
<dbReference type="GO" id="GO:0008237">
    <property type="term" value="F:metallopeptidase activity"/>
    <property type="evidence" value="ECO:0007669"/>
    <property type="project" value="UniProtKB-KW"/>
</dbReference>
<dbReference type="GO" id="GO:0008777">
    <property type="term" value="F:acetylornithine deacetylase activity"/>
    <property type="evidence" value="ECO:0007669"/>
    <property type="project" value="TreeGrafter"/>
</dbReference>
<dbReference type="Pfam" id="PF01546">
    <property type="entry name" value="Peptidase_M20"/>
    <property type="match status" value="1"/>
</dbReference>
<keyword evidence="3" id="KW-0645">Protease</keyword>
<organism evidence="9 10">
    <name type="scientific">Hungatella hathewayi</name>
    <dbReference type="NCBI Taxonomy" id="154046"/>
    <lineage>
        <taxon>Bacteria</taxon>
        <taxon>Bacillati</taxon>
        <taxon>Bacillota</taxon>
        <taxon>Clostridia</taxon>
        <taxon>Lachnospirales</taxon>
        <taxon>Lachnospiraceae</taxon>
        <taxon>Hungatella</taxon>
    </lineage>
</organism>
<evidence type="ECO:0000256" key="3">
    <source>
        <dbReference type="ARBA" id="ARBA00022670"/>
    </source>
</evidence>
<evidence type="ECO:0000313" key="9">
    <source>
        <dbReference type="EMBL" id="MUB64814.1"/>
    </source>
</evidence>
<dbReference type="GO" id="GO:0016805">
    <property type="term" value="F:dipeptidase activity"/>
    <property type="evidence" value="ECO:0007669"/>
    <property type="project" value="UniProtKB-KW"/>
</dbReference>
<keyword evidence="5 9" id="KW-0378">Hydrolase</keyword>
<dbReference type="GO" id="GO:0006526">
    <property type="term" value="P:L-arginine biosynthetic process"/>
    <property type="evidence" value="ECO:0007669"/>
    <property type="project" value="TreeGrafter"/>
</dbReference>
<dbReference type="SUPFAM" id="SSF55031">
    <property type="entry name" value="Bacterial exopeptidase dimerisation domain"/>
    <property type="match status" value="1"/>
</dbReference>
<keyword evidence="4" id="KW-0479">Metal-binding</keyword>
<dbReference type="GO" id="GO:0006508">
    <property type="term" value="P:proteolysis"/>
    <property type="evidence" value="ECO:0007669"/>
    <property type="project" value="UniProtKB-KW"/>
</dbReference>
<comment type="cofactor">
    <cofactor evidence="1">
        <name>Zn(2+)</name>
        <dbReference type="ChEBI" id="CHEBI:29105"/>
    </cofactor>
</comment>
<dbReference type="InterPro" id="IPR050072">
    <property type="entry name" value="Peptidase_M20A"/>
</dbReference>
<gene>
    <name evidence="9" type="ORF">GNE07_17425</name>
</gene>
<dbReference type="PANTHER" id="PTHR43808">
    <property type="entry name" value="ACETYLORNITHINE DEACETYLASE"/>
    <property type="match status" value="1"/>
</dbReference>
<comment type="caution">
    <text evidence="9">The sequence shown here is derived from an EMBL/GenBank/DDBJ whole genome shotgun (WGS) entry which is preliminary data.</text>
</comment>